<proteinExistence type="predicted"/>
<gene>
    <name evidence="4" type="ORF">MNBD_GAMMA07-2175</name>
</gene>
<keyword evidence="2" id="KW-0045">Antibiotic biosynthesis</keyword>
<dbReference type="Pfam" id="PF02668">
    <property type="entry name" value="TauD"/>
    <property type="match status" value="1"/>
</dbReference>
<dbReference type="SUPFAM" id="SSF51197">
    <property type="entry name" value="Clavaminate synthase-like"/>
    <property type="match status" value="1"/>
</dbReference>
<dbReference type="InterPro" id="IPR042098">
    <property type="entry name" value="TauD-like_sf"/>
</dbReference>
<dbReference type="PANTHER" id="PTHR10696">
    <property type="entry name" value="GAMMA-BUTYROBETAINE HYDROXYLASE-RELATED"/>
    <property type="match status" value="1"/>
</dbReference>
<accession>A0A3B0XLE7</accession>
<sequence>MPFDFFDIKSDLQYQKWRSQKLRTYDVGTHAQPVTINNADQLSLLEISNLLSRCNAYNFVIYALQDQAQSSKRFVYELGILLGLKHLNGNLCADEDNISSIQVRDNGRQSGYIPYSNKKLTWHTDGYYNKPSETIRAMILHCVQPAQSGGENWLLDHEVAYIQLRDQNPHYVKAFLQPDVLTIPANIENGKEIRAVQSGSVFSKHEASSTLHMRFSARTRNIEWKNNVVTQEAVACMNELLNTNNPYITTCRMKSGEGIIANNTLHNRTAFEDGQHKRLLYRARYYDRVKHQISP</sequence>
<feature type="domain" description="TauD/TfdA-like" evidence="3">
    <location>
        <begin position="99"/>
        <end position="283"/>
    </location>
</feature>
<dbReference type="EMBL" id="UOFF01000346">
    <property type="protein sequence ID" value="VAW57156.1"/>
    <property type="molecule type" value="Genomic_DNA"/>
</dbReference>
<keyword evidence="1" id="KW-0560">Oxidoreductase</keyword>
<evidence type="ECO:0000259" key="3">
    <source>
        <dbReference type="Pfam" id="PF02668"/>
    </source>
</evidence>
<name>A0A3B0XLE7_9ZZZZ</name>
<organism evidence="4">
    <name type="scientific">hydrothermal vent metagenome</name>
    <dbReference type="NCBI Taxonomy" id="652676"/>
    <lineage>
        <taxon>unclassified sequences</taxon>
        <taxon>metagenomes</taxon>
        <taxon>ecological metagenomes</taxon>
    </lineage>
</organism>
<evidence type="ECO:0000313" key="4">
    <source>
        <dbReference type="EMBL" id="VAW57156.1"/>
    </source>
</evidence>
<dbReference type="PANTHER" id="PTHR10696:SF56">
    <property type="entry name" value="TAUD_TFDA-LIKE DOMAIN-CONTAINING PROTEIN"/>
    <property type="match status" value="1"/>
</dbReference>
<dbReference type="GO" id="GO:0016491">
    <property type="term" value="F:oxidoreductase activity"/>
    <property type="evidence" value="ECO:0007669"/>
    <property type="project" value="UniProtKB-KW"/>
</dbReference>
<evidence type="ECO:0000256" key="2">
    <source>
        <dbReference type="ARBA" id="ARBA00023194"/>
    </source>
</evidence>
<dbReference type="InterPro" id="IPR050411">
    <property type="entry name" value="AlphaKG_dependent_hydroxylases"/>
</dbReference>
<dbReference type="InterPro" id="IPR003819">
    <property type="entry name" value="TauD/TfdA-like"/>
</dbReference>
<reference evidence="4" key="1">
    <citation type="submission" date="2018-06" db="EMBL/GenBank/DDBJ databases">
        <authorList>
            <person name="Zhirakovskaya E."/>
        </authorList>
    </citation>
    <scope>NUCLEOTIDE SEQUENCE</scope>
</reference>
<dbReference type="Gene3D" id="3.60.130.10">
    <property type="entry name" value="Clavaminate synthase-like"/>
    <property type="match status" value="1"/>
</dbReference>
<dbReference type="GO" id="GO:0017000">
    <property type="term" value="P:antibiotic biosynthetic process"/>
    <property type="evidence" value="ECO:0007669"/>
    <property type="project" value="UniProtKB-KW"/>
</dbReference>
<dbReference type="AlphaFoldDB" id="A0A3B0XLE7"/>
<evidence type="ECO:0000256" key="1">
    <source>
        <dbReference type="ARBA" id="ARBA00023002"/>
    </source>
</evidence>
<protein>
    <recommendedName>
        <fullName evidence="3">TauD/TfdA-like domain-containing protein</fullName>
    </recommendedName>
</protein>